<dbReference type="PANTHER" id="PTHR23416:SF78">
    <property type="entry name" value="LIPOPOLYSACCHARIDE BIOSYNTHESIS O-ACETYL TRANSFERASE WBBJ-RELATED"/>
    <property type="match status" value="1"/>
</dbReference>
<reference evidence="3" key="1">
    <citation type="submission" date="2021-11" db="EMBL/GenBank/DDBJ databases">
        <title>Streptomyces corallinus and Kineosporia corallina sp. nov., two new coral-derived marine actinobacteria.</title>
        <authorList>
            <person name="Buangrab K."/>
            <person name="Sutthacheep M."/>
            <person name="Yeemin T."/>
            <person name="Harunari E."/>
            <person name="Igarashi Y."/>
            <person name="Sripreechasak P."/>
            <person name="Kanchanasin P."/>
            <person name="Tanasupawat S."/>
            <person name="Phongsopitanun W."/>
        </authorList>
    </citation>
    <scope>NUCLEOTIDE SEQUENCE</scope>
    <source>
        <strain evidence="3">JCM 31032</strain>
    </source>
</reference>
<keyword evidence="1" id="KW-0808">Transferase</keyword>
<protein>
    <submittedName>
        <fullName evidence="3">Acyltransferase</fullName>
    </submittedName>
</protein>
<organism evidence="3 4">
    <name type="scientific">Kineosporia babensis</name>
    <dbReference type="NCBI Taxonomy" id="499548"/>
    <lineage>
        <taxon>Bacteria</taxon>
        <taxon>Bacillati</taxon>
        <taxon>Actinomycetota</taxon>
        <taxon>Actinomycetes</taxon>
        <taxon>Kineosporiales</taxon>
        <taxon>Kineosporiaceae</taxon>
        <taxon>Kineosporia</taxon>
    </lineage>
</organism>
<dbReference type="EMBL" id="JAJOMB010000023">
    <property type="protein sequence ID" value="MCD5315589.1"/>
    <property type="molecule type" value="Genomic_DNA"/>
</dbReference>
<dbReference type="GO" id="GO:0016746">
    <property type="term" value="F:acyltransferase activity"/>
    <property type="evidence" value="ECO:0007669"/>
    <property type="project" value="UniProtKB-KW"/>
</dbReference>
<dbReference type="InterPro" id="IPR011004">
    <property type="entry name" value="Trimer_LpxA-like_sf"/>
</dbReference>
<keyword evidence="4" id="KW-1185">Reference proteome</keyword>
<dbReference type="Proteomes" id="UP001138997">
    <property type="component" value="Unassembled WGS sequence"/>
</dbReference>
<gene>
    <name evidence="3" type="ORF">LR394_32295</name>
</gene>
<proteinExistence type="predicted"/>
<comment type="caution">
    <text evidence="3">The sequence shown here is derived from an EMBL/GenBank/DDBJ whole genome shotgun (WGS) entry which is preliminary data.</text>
</comment>
<dbReference type="PROSITE" id="PS00101">
    <property type="entry name" value="HEXAPEP_TRANSFERASES"/>
    <property type="match status" value="1"/>
</dbReference>
<dbReference type="InterPro" id="IPR051159">
    <property type="entry name" value="Hexapeptide_acetyltransf"/>
</dbReference>
<name>A0A9X1NL81_9ACTN</name>
<dbReference type="SUPFAM" id="SSF51161">
    <property type="entry name" value="Trimeric LpxA-like enzymes"/>
    <property type="match status" value="1"/>
</dbReference>
<evidence type="ECO:0000256" key="2">
    <source>
        <dbReference type="ARBA" id="ARBA00022737"/>
    </source>
</evidence>
<sequence length="197" mass="20595">MEDFQLDLQGTGHDIQIAPSASITGKIKARNNAGPCSVHIGEGVKGKWNINVSGGARVVIGADTTCETAQVIATGSDIIIGEDCMFSFAVEIRTSDTHAIYDIDSGDRVNLDQPIDIGDHVWLGKQVIVLKGASIGSGSVVGARAVVSGEIPPLSVGVGVPARVVRSNAIWTRRIGQGRLDLDPKAMDVVEAVRNSA</sequence>
<dbReference type="Gene3D" id="2.160.10.10">
    <property type="entry name" value="Hexapeptide repeat proteins"/>
    <property type="match status" value="1"/>
</dbReference>
<dbReference type="InterPro" id="IPR001451">
    <property type="entry name" value="Hexapep"/>
</dbReference>
<dbReference type="InterPro" id="IPR018357">
    <property type="entry name" value="Hexapep_transf_CS"/>
</dbReference>
<dbReference type="PANTHER" id="PTHR23416">
    <property type="entry name" value="SIALIC ACID SYNTHASE-RELATED"/>
    <property type="match status" value="1"/>
</dbReference>
<dbReference type="Pfam" id="PF00132">
    <property type="entry name" value="Hexapep"/>
    <property type="match status" value="1"/>
</dbReference>
<evidence type="ECO:0000313" key="4">
    <source>
        <dbReference type="Proteomes" id="UP001138997"/>
    </source>
</evidence>
<keyword evidence="2" id="KW-0677">Repeat</keyword>
<dbReference type="RefSeq" id="WP_231448408.1">
    <property type="nucleotide sequence ID" value="NZ_JAJOMB010000023.1"/>
</dbReference>
<evidence type="ECO:0000256" key="1">
    <source>
        <dbReference type="ARBA" id="ARBA00022679"/>
    </source>
</evidence>
<dbReference type="AlphaFoldDB" id="A0A9X1NL81"/>
<accession>A0A9X1NL81</accession>
<evidence type="ECO:0000313" key="3">
    <source>
        <dbReference type="EMBL" id="MCD5315589.1"/>
    </source>
</evidence>
<keyword evidence="3" id="KW-0012">Acyltransferase</keyword>
<dbReference type="CDD" id="cd04647">
    <property type="entry name" value="LbH_MAT_like"/>
    <property type="match status" value="1"/>
</dbReference>